<accession>A0ABX1E012</accession>
<dbReference type="PANTHER" id="PTHR35399:SF2">
    <property type="entry name" value="DUF839 DOMAIN-CONTAINING PROTEIN"/>
    <property type="match status" value="1"/>
</dbReference>
<dbReference type="PANTHER" id="PTHR35399">
    <property type="entry name" value="SLR8030 PROTEIN"/>
    <property type="match status" value="1"/>
</dbReference>
<keyword evidence="3" id="KW-1185">Reference proteome</keyword>
<evidence type="ECO:0000313" key="2">
    <source>
        <dbReference type="EMBL" id="NKC30103.1"/>
    </source>
</evidence>
<proteinExistence type="predicted"/>
<dbReference type="EMBL" id="JAAVNE010000004">
    <property type="protein sequence ID" value="NKC30103.1"/>
    <property type="molecule type" value="Genomic_DNA"/>
</dbReference>
<dbReference type="Pfam" id="PF05787">
    <property type="entry name" value="PhoX"/>
    <property type="match status" value="1"/>
</dbReference>
<protein>
    <submittedName>
        <fullName evidence="2">PhoX family phosphatase</fullName>
    </submittedName>
</protein>
<dbReference type="SUPFAM" id="SSF63829">
    <property type="entry name" value="Calcium-dependent phosphotriesterase"/>
    <property type="match status" value="1"/>
</dbReference>
<comment type="caution">
    <text evidence="2">The sequence shown here is derived from an EMBL/GenBank/DDBJ whole genome shotgun (WGS) entry which is preliminary data.</text>
</comment>
<gene>
    <name evidence="2" type="ORF">HEQ75_04460</name>
</gene>
<evidence type="ECO:0000313" key="3">
    <source>
        <dbReference type="Proteomes" id="UP000787635"/>
    </source>
</evidence>
<organism evidence="2 3">
    <name type="scientific">Falsiroseomonas selenitidurans</name>
    <dbReference type="NCBI Taxonomy" id="2716335"/>
    <lineage>
        <taxon>Bacteria</taxon>
        <taxon>Pseudomonadati</taxon>
        <taxon>Pseudomonadota</taxon>
        <taxon>Alphaproteobacteria</taxon>
        <taxon>Acetobacterales</taxon>
        <taxon>Roseomonadaceae</taxon>
        <taxon>Falsiroseomonas</taxon>
    </lineage>
</organism>
<reference evidence="2 3" key="1">
    <citation type="submission" date="2020-03" db="EMBL/GenBank/DDBJ databases">
        <title>Roseomonas selenitidurans sp. nov. isolated from urban soil.</title>
        <authorList>
            <person name="Liu H."/>
        </authorList>
    </citation>
    <scope>NUCLEOTIDE SEQUENCE [LARGE SCALE GENOMIC DNA]</scope>
    <source>
        <strain evidence="2 3">BU-1</strain>
    </source>
</reference>
<feature type="region of interest" description="Disordered" evidence="1">
    <location>
        <begin position="1"/>
        <end position="43"/>
    </location>
</feature>
<dbReference type="InterPro" id="IPR008557">
    <property type="entry name" value="PhoX"/>
</dbReference>
<dbReference type="Proteomes" id="UP000787635">
    <property type="component" value="Unassembled WGS sequence"/>
</dbReference>
<evidence type="ECO:0000256" key="1">
    <source>
        <dbReference type="SAM" id="MobiDB-lite"/>
    </source>
</evidence>
<name>A0ABX1E012_9PROT</name>
<sequence length="693" mass="74726">MGPTHILHPAAIGVSPSLSMRPPPRRHSAPQERRADTMPDSQVPAQDEMIEIEDIGSNPNPENSIGEVVERRLTRRAAMLGLGGAAAAATLADQLIAAAEPALAQANGPSSLTFPELRHQLGQQDSVAEGYERQTVIRWGDPLAAEAPAFNPTAQTPDAQARQFGYNCDYIDFKPLPAGSDNSDHGLLCVNHEYTSTQLMFPGLPAGSAARQRVTAEQARVELMAHGVAVVEVRKRDGKWEYVQDSRFNRRITGETEMRLSGPAAGHDLLKTSADATGTRVLGTLNNCAGGNTPWGTVLTAEENFNQYFGGASAAEGPQAATHRRYGIVPRSSYAWPKFIDRFDLDKEPNEANRFGWVVEFDPYDPQSVPVKRTALGRFKHEGCHHAVSADGRVVVYMGDDERFDYVYKFVTARPWNPNDRAANRDLLDEGTLYVAKFLDDGKVQWMSLVQGEGPLTAANGFNSQADVLINTRRAADLLGATPMDRPEDVEPNPVTGRIYVMLTNNSRRTAQQLGAANPRAANLHGHIVEIIPPGAGTDKVDHAATEGRWAMFLMAGKPGIDAGAAYHRATSDQGWLSCPDNCSFDKKGRIWIATDGAPSAAGVADGLYAADTTGVGRALTRLFYQAPIGAEVCGPCFTPDASTVFLAIQHPAESAGSTFDRPSTRWPDFADNMPPRPSIVAIVKKGGGEIGA</sequence>